<keyword evidence="5 6" id="KW-0648">Protein biosynthesis</keyword>
<reference evidence="8" key="1">
    <citation type="submission" date="2022-07" db="EMBL/GenBank/DDBJ databases">
        <title>Phylogenomic reconstructions and comparative analyses of Kickxellomycotina fungi.</title>
        <authorList>
            <person name="Reynolds N.K."/>
            <person name="Stajich J.E."/>
            <person name="Barry K."/>
            <person name="Grigoriev I.V."/>
            <person name="Crous P."/>
            <person name="Smith M.E."/>
        </authorList>
    </citation>
    <scope>NUCLEOTIDE SEQUENCE</scope>
    <source>
        <strain evidence="8">RSA 1196</strain>
    </source>
</reference>
<dbReference type="SUPFAM" id="SSF55418">
    <property type="entry name" value="eIF4e-like"/>
    <property type="match status" value="1"/>
</dbReference>
<evidence type="ECO:0000256" key="3">
    <source>
        <dbReference type="ARBA" id="ARBA00022845"/>
    </source>
</evidence>
<dbReference type="GO" id="GO:0000340">
    <property type="term" value="F:RNA 7-methylguanosine cap binding"/>
    <property type="evidence" value="ECO:0007669"/>
    <property type="project" value="TreeGrafter"/>
</dbReference>
<sequence length="208" mass="24067">MSTAQVHEGQAHNSSPPMTTVFNDPQNFNVKHPLQNAWTLWFDFPNKKTNSNTWSQNLREIVTFATVEDFWGMQNNITRASDLPFGSNYHLFKEGIKPMWEDPANERGGKWVVQLPRKQDEANKCWLYSMLALIGESFNNEDDICGLVFSCRRNVYRISLWTRLADNKDIVMEIGRQLRANSGIPAQLKLEFSQHETVHSQEKISYEA</sequence>
<evidence type="ECO:0000256" key="4">
    <source>
        <dbReference type="ARBA" id="ARBA00022884"/>
    </source>
</evidence>
<dbReference type="Pfam" id="PF01652">
    <property type="entry name" value="IF4E"/>
    <property type="match status" value="1"/>
</dbReference>
<comment type="similarity">
    <text evidence="1 6">Belongs to the eukaryotic initiation factor 4E family.</text>
</comment>
<evidence type="ECO:0000313" key="8">
    <source>
        <dbReference type="EMBL" id="KAJ1960572.1"/>
    </source>
</evidence>
<dbReference type="Gene3D" id="3.30.760.10">
    <property type="entry name" value="RNA Cap, Translation Initiation Factor Eif4e"/>
    <property type="match status" value="1"/>
</dbReference>
<gene>
    <name evidence="8" type="primary">TIF45</name>
    <name evidence="8" type="ORF">IWQ62_004178</name>
</gene>
<evidence type="ECO:0000256" key="1">
    <source>
        <dbReference type="ARBA" id="ARBA00009860"/>
    </source>
</evidence>
<feature type="region of interest" description="Disordered" evidence="7">
    <location>
        <begin position="1"/>
        <end position="26"/>
    </location>
</feature>
<organism evidence="8 9">
    <name type="scientific">Dispira parvispora</name>
    <dbReference type="NCBI Taxonomy" id="1520584"/>
    <lineage>
        <taxon>Eukaryota</taxon>
        <taxon>Fungi</taxon>
        <taxon>Fungi incertae sedis</taxon>
        <taxon>Zoopagomycota</taxon>
        <taxon>Kickxellomycotina</taxon>
        <taxon>Dimargaritomycetes</taxon>
        <taxon>Dimargaritales</taxon>
        <taxon>Dimargaritaceae</taxon>
        <taxon>Dispira</taxon>
    </lineage>
</organism>
<accession>A0A9W8AM41</accession>
<dbReference type="InterPro" id="IPR001040">
    <property type="entry name" value="TIF_eIF_4E"/>
</dbReference>
<dbReference type="PANTHER" id="PTHR11960">
    <property type="entry name" value="EUKARYOTIC TRANSLATION INITIATION FACTOR 4E RELATED"/>
    <property type="match status" value="1"/>
</dbReference>
<comment type="caution">
    <text evidence="8">The sequence shown here is derived from an EMBL/GenBank/DDBJ whole genome shotgun (WGS) entry which is preliminary data.</text>
</comment>
<dbReference type="GO" id="GO:0016281">
    <property type="term" value="C:eukaryotic translation initiation factor 4F complex"/>
    <property type="evidence" value="ECO:0007669"/>
    <property type="project" value="TreeGrafter"/>
</dbReference>
<dbReference type="OrthoDB" id="590761at2759"/>
<evidence type="ECO:0000256" key="5">
    <source>
        <dbReference type="ARBA" id="ARBA00022917"/>
    </source>
</evidence>
<evidence type="ECO:0000313" key="9">
    <source>
        <dbReference type="Proteomes" id="UP001150925"/>
    </source>
</evidence>
<keyword evidence="9" id="KW-1185">Reference proteome</keyword>
<name>A0A9W8AM41_9FUNG</name>
<proteinExistence type="inferred from homology"/>
<keyword evidence="4 6" id="KW-0694">RNA-binding</keyword>
<evidence type="ECO:0000256" key="6">
    <source>
        <dbReference type="RuleBase" id="RU004374"/>
    </source>
</evidence>
<protein>
    <submittedName>
        <fullName evidence="8">Eukaryotic translation initiation factor 4E</fullName>
    </submittedName>
</protein>
<keyword evidence="2 6" id="KW-0396">Initiation factor</keyword>
<dbReference type="PANTHER" id="PTHR11960:SF8">
    <property type="entry name" value="EUKARYOTIC TRANSLATION INITIATION FACTOR 4E1-RELATED"/>
    <property type="match status" value="1"/>
</dbReference>
<evidence type="ECO:0000256" key="2">
    <source>
        <dbReference type="ARBA" id="ARBA00022540"/>
    </source>
</evidence>
<evidence type="ECO:0000256" key="7">
    <source>
        <dbReference type="SAM" id="MobiDB-lite"/>
    </source>
</evidence>
<dbReference type="GO" id="GO:0006417">
    <property type="term" value="P:regulation of translation"/>
    <property type="evidence" value="ECO:0007669"/>
    <property type="project" value="UniProtKB-KW"/>
</dbReference>
<dbReference type="AlphaFoldDB" id="A0A9W8AM41"/>
<dbReference type="Proteomes" id="UP001150925">
    <property type="component" value="Unassembled WGS sequence"/>
</dbReference>
<dbReference type="InterPro" id="IPR023398">
    <property type="entry name" value="TIF_eIF4e-like"/>
</dbReference>
<dbReference type="GO" id="GO:0003743">
    <property type="term" value="F:translation initiation factor activity"/>
    <property type="evidence" value="ECO:0007669"/>
    <property type="project" value="UniProtKB-KW"/>
</dbReference>
<keyword evidence="3" id="KW-0810">Translation regulation</keyword>
<dbReference type="EMBL" id="JANBPY010001310">
    <property type="protein sequence ID" value="KAJ1960572.1"/>
    <property type="molecule type" value="Genomic_DNA"/>
</dbReference>